<organism evidence="1 2">
    <name type="scientific">Phytophthora sojae (strain P6497)</name>
    <name type="common">Soybean stem and root rot agent</name>
    <name type="synonym">Phytophthora megasperma f. sp. glycines</name>
    <dbReference type="NCBI Taxonomy" id="1094619"/>
    <lineage>
        <taxon>Eukaryota</taxon>
        <taxon>Sar</taxon>
        <taxon>Stramenopiles</taxon>
        <taxon>Oomycota</taxon>
        <taxon>Peronosporomycetes</taxon>
        <taxon>Peronosporales</taxon>
        <taxon>Peronosporaceae</taxon>
        <taxon>Phytophthora</taxon>
    </lineage>
</organism>
<evidence type="ECO:0000313" key="2">
    <source>
        <dbReference type="Proteomes" id="UP000002640"/>
    </source>
</evidence>
<keyword evidence="2" id="KW-1185">Reference proteome</keyword>
<dbReference type="AlphaFoldDB" id="G4YJ23"/>
<reference evidence="1 2" key="1">
    <citation type="journal article" date="2006" name="Science">
        <title>Phytophthora genome sequences uncover evolutionary origins and mechanisms of pathogenesis.</title>
        <authorList>
            <person name="Tyler B.M."/>
            <person name="Tripathy S."/>
            <person name="Zhang X."/>
            <person name="Dehal P."/>
            <person name="Jiang R.H."/>
            <person name="Aerts A."/>
            <person name="Arredondo F.D."/>
            <person name="Baxter L."/>
            <person name="Bensasson D."/>
            <person name="Beynon J.L."/>
            <person name="Chapman J."/>
            <person name="Damasceno C.M."/>
            <person name="Dorrance A.E."/>
            <person name="Dou D."/>
            <person name="Dickerman A.W."/>
            <person name="Dubchak I.L."/>
            <person name="Garbelotto M."/>
            <person name="Gijzen M."/>
            <person name="Gordon S.G."/>
            <person name="Govers F."/>
            <person name="Grunwald N.J."/>
            <person name="Huang W."/>
            <person name="Ivors K.L."/>
            <person name="Jones R.W."/>
            <person name="Kamoun S."/>
            <person name="Krampis K."/>
            <person name="Lamour K.H."/>
            <person name="Lee M.K."/>
            <person name="McDonald W.H."/>
            <person name="Medina M."/>
            <person name="Meijer H.J."/>
            <person name="Nordberg E.K."/>
            <person name="Maclean D.J."/>
            <person name="Ospina-Giraldo M.D."/>
            <person name="Morris P.F."/>
            <person name="Phuntumart V."/>
            <person name="Putnam N.H."/>
            <person name="Rash S."/>
            <person name="Rose J.K."/>
            <person name="Sakihama Y."/>
            <person name="Salamov A.A."/>
            <person name="Savidor A."/>
            <person name="Scheuring C.F."/>
            <person name="Smith B.M."/>
            <person name="Sobral B.W."/>
            <person name="Terry A."/>
            <person name="Torto-Alalibo T.A."/>
            <person name="Win J."/>
            <person name="Xu Z."/>
            <person name="Zhang H."/>
            <person name="Grigoriev I.V."/>
            <person name="Rokhsar D.S."/>
            <person name="Boore J.L."/>
        </authorList>
    </citation>
    <scope>NUCLEOTIDE SEQUENCE [LARGE SCALE GENOMIC DNA]</scope>
    <source>
        <strain evidence="1 2">P6497</strain>
    </source>
</reference>
<dbReference type="InParanoid" id="G4YJ23"/>
<evidence type="ECO:0000313" key="1">
    <source>
        <dbReference type="EMBL" id="EGZ29163.1"/>
    </source>
</evidence>
<dbReference type="EMBL" id="JH159151">
    <property type="protein sequence ID" value="EGZ29163.1"/>
    <property type="molecule type" value="Genomic_DNA"/>
</dbReference>
<dbReference type="KEGG" id="psoj:PHYSODRAFT_472078"/>
<protein>
    <submittedName>
        <fullName evidence="1">Uncharacterized protein</fullName>
    </submittedName>
</protein>
<gene>
    <name evidence="1" type="ORF">PHYSODRAFT_472078</name>
</gene>
<name>G4YJ23_PHYSP</name>
<sequence length="259" mass="29081">DGLPQLMAAIGRSLTFLSIRGRRELVGDDLFLGCCPNHLDLSLLGSVVEAKLDFRQYRKEIGELPAIVYNWQDVAILSAALMDADNLLAQCLHKLRVRLASPYLEGTIPRGYNPAHYESDLDALLEMLAVNNHLEYLEVIVPTVHRSYIRKFEVHNKKPISRALELPLVTKLAFLSVVDWCKFTRASKEIKCDVSASNRALSKLDPLALSNIFAFSAPPALRQVVCCPVRELRVHPRPLSRSSREVLSYSDGHHVMKSI</sequence>
<dbReference type="RefSeq" id="XP_009516438.1">
    <property type="nucleotide sequence ID" value="XM_009518143.1"/>
</dbReference>
<feature type="non-terminal residue" evidence="1">
    <location>
        <position position="1"/>
    </location>
</feature>
<proteinExistence type="predicted"/>
<dbReference type="Proteomes" id="UP000002640">
    <property type="component" value="Unassembled WGS sequence"/>
</dbReference>
<dbReference type="GeneID" id="20654183"/>
<accession>G4YJ23</accession>